<dbReference type="PANTHER" id="PTHR15092">
    <property type="entry name" value="POLY A -SPECIFIC RIBONUCLEASE/TARGET OF EGR1, MEMBER 1"/>
    <property type="match status" value="1"/>
</dbReference>
<dbReference type="InterPro" id="IPR036867">
    <property type="entry name" value="R3H_dom_sf"/>
</dbReference>
<dbReference type="InterPro" id="IPR012337">
    <property type="entry name" value="RNaseH-like_sf"/>
</dbReference>
<protein>
    <submittedName>
        <fullName evidence="2">Uncharacterized protein</fullName>
    </submittedName>
</protein>
<reference evidence="2" key="1">
    <citation type="journal article" date="2013" name="Genome Biol.">
        <title>Draft genome of the mountain pine beetle, Dendroctonus ponderosae Hopkins, a major forest pest.</title>
        <authorList>
            <person name="Keeling C.I."/>
            <person name="Yuen M.M."/>
            <person name="Liao N.Y."/>
            <person name="Docking T.R."/>
            <person name="Chan S.K."/>
            <person name="Taylor G.A."/>
            <person name="Palmquist D.L."/>
            <person name="Jackman S.D."/>
            <person name="Nguyen A."/>
            <person name="Li M."/>
            <person name="Henderson H."/>
            <person name="Janes J.K."/>
            <person name="Zhao Y."/>
            <person name="Pandoh P."/>
            <person name="Moore R."/>
            <person name="Sperling F.A."/>
            <person name="Huber D.P."/>
            <person name="Birol I."/>
            <person name="Jones S.J."/>
            <person name="Bohlmann J."/>
        </authorList>
    </citation>
    <scope>NUCLEOTIDE SEQUENCE</scope>
</reference>
<gene>
    <name evidence="2" type="ORF">YQE_07039</name>
</gene>
<evidence type="ECO:0000313" key="2">
    <source>
        <dbReference type="EMBL" id="ENN76445.1"/>
    </source>
</evidence>
<dbReference type="AlphaFoldDB" id="N6U4C2"/>
<organism evidence="2">
    <name type="scientific">Dendroctonus ponderosae</name>
    <name type="common">Mountain pine beetle</name>
    <dbReference type="NCBI Taxonomy" id="77166"/>
    <lineage>
        <taxon>Eukaryota</taxon>
        <taxon>Metazoa</taxon>
        <taxon>Ecdysozoa</taxon>
        <taxon>Arthropoda</taxon>
        <taxon>Hexapoda</taxon>
        <taxon>Insecta</taxon>
        <taxon>Pterygota</taxon>
        <taxon>Neoptera</taxon>
        <taxon>Endopterygota</taxon>
        <taxon>Coleoptera</taxon>
        <taxon>Polyphaga</taxon>
        <taxon>Cucujiformia</taxon>
        <taxon>Curculionidae</taxon>
        <taxon>Scolytinae</taxon>
        <taxon>Dendroctonus</taxon>
    </lineage>
</organism>
<dbReference type="Gene3D" id="3.30.420.10">
    <property type="entry name" value="Ribonuclease H-like superfamily/Ribonuclease H"/>
    <property type="match status" value="1"/>
</dbReference>
<dbReference type="GO" id="GO:1990432">
    <property type="term" value="P:siRNA 3'-end processing"/>
    <property type="evidence" value="ECO:0007669"/>
    <property type="project" value="TreeGrafter"/>
</dbReference>
<dbReference type="OrthoDB" id="1432093at2759"/>
<evidence type="ECO:0000256" key="1">
    <source>
        <dbReference type="ARBA" id="ARBA00008372"/>
    </source>
</evidence>
<dbReference type="SUPFAM" id="SSF82708">
    <property type="entry name" value="R3H domain"/>
    <property type="match status" value="1"/>
</dbReference>
<dbReference type="InterPro" id="IPR036397">
    <property type="entry name" value="RNaseH_sf"/>
</dbReference>
<dbReference type="GO" id="GO:0003723">
    <property type="term" value="F:RNA binding"/>
    <property type="evidence" value="ECO:0007669"/>
    <property type="project" value="TreeGrafter"/>
</dbReference>
<dbReference type="EMBL" id="KB740977">
    <property type="protein sequence ID" value="ENN76445.1"/>
    <property type="molecule type" value="Genomic_DNA"/>
</dbReference>
<accession>N6U4C2</accession>
<name>N6U4C2_DENPD</name>
<dbReference type="InterPro" id="IPR006941">
    <property type="entry name" value="RNase_CAF1"/>
</dbReference>
<feature type="non-terminal residue" evidence="2">
    <location>
        <position position="168"/>
    </location>
</feature>
<dbReference type="GO" id="GO:0005634">
    <property type="term" value="C:nucleus"/>
    <property type="evidence" value="ECO:0007669"/>
    <property type="project" value="TreeGrafter"/>
</dbReference>
<feature type="non-terminal residue" evidence="2">
    <location>
        <position position="1"/>
    </location>
</feature>
<dbReference type="InterPro" id="IPR051181">
    <property type="entry name" value="CAF1_poly(A)_ribonucleases"/>
</dbReference>
<dbReference type="Pfam" id="PF04857">
    <property type="entry name" value="CAF1"/>
    <property type="match status" value="1"/>
</dbReference>
<dbReference type="PANTHER" id="PTHR15092:SF44">
    <property type="entry name" value="POLY(A)-SPECIFIC RIBONUCLEASE PARN"/>
    <property type="match status" value="1"/>
</dbReference>
<dbReference type="GO" id="GO:0000175">
    <property type="term" value="F:3'-5'-RNA exonuclease activity"/>
    <property type="evidence" value="ECO:0007669"/>
    <property type="project" value="TreeGrafter"/>
</dbReference>
<dbReference type="GO" id="GO:0000289">
    <property type="term" value="P:nuclear-transcribed mRNA poly(A) tail shortening"/>
    <property type="evidence" value="ECO:0007669"/>
    <property type="project" value="TreeGrafter"/>
</dbReference>
<dbReference type="HOGENOM" id="CLU_1590518_0_0_1"/>
<comment type="similarity">
    <text evidence="1">Belongs to the CAF1 family.</text>
</comment>
<sequence length="168" mass="19902">MKLDETTNSIKHKSYNFYTFRRPTNNFVQDKRFLSQTSSIDFLIQQSFDFNKLFREGISYLNNAEEGKWRNTLKEQQIIRTNCLNSNHNGNNDVLIPEENKEFIDDIVKQLEAFLASNESELQLPKCNSFLRRLLYQTNNEKFHNRIQLSTHSVNSERILFATKLKSN</sequence>
<dbReference type="SUPFAM" id="SSF53098">
    <property type="entry name" value="Ribonuclease H-like"/>
    <property type="match status" value="1"/>
</dbReference>
<dbReference type="GO" id="GO:1990431">
    <property type="term" value="P:priRNA 3'-end processing"/>
    <property type="evidence" value="ECO:0007669"/>
    <property type="project" value="TreeGrafter"/>
</dbReference>
<dbReference type="Gene3D" id="3.30.1370.50">
    <property type="entry name" value="R3H-like domain"/>
    <property type="match status" value="1"/>
</dbReference>
<proteinExistence type="inferred from homology"/>